<feature type="region of interest" description="Disordered" evidence="3">
    <location>
        <begin position="121"/>
        <end position="165"/>
    </location>
</feature>
<feature type="region of interest" description="Disordered" evidence="3">
    <location>
        <begin position="24"/>
        <end position="59"/>
    </location>
</feature>
<dbReference type="Pfam" id="PF17058">
    <property type="entry name" value="MBR1"/>
    <property type="match status" value="1"/>
</dbReference>
<dbReference type="OrthoDB" id="4070730at2759"/>
<name>A0A9P7B3J9_MAUEX</name>
<gene>
    <name evidence="4" type="ORF">C6P45_002642</name>
</gene>
<feature type="compositionally biased region" description="Acidic residues" evidence="3">
    <location>
        <begin position="130"/>
        <end position="140"/>
    </location>
</feature>
<evidence type="ECO:0000256" key="3">
    <source>
        <dbReference type="SAM" id="MobiDB-lite"/>
    </source>
</evidence>
<evidence type="ECO:0000313" key="4">
    <source>
        <dbReference type="EMBL" id="KAG0656603.1"/>
    </source>
</evidence>
<dbReference type="AlphaFoldDB" id="A0A9P7B3J9"/>
<evidence type="ECO:0000256" key="2">
    <source>
        <dbReference type="ARBA" id="ARBA00022553"/>
    </source>
</evidence>
<protein>
    <submittedName>
        <fullName evidence="4">Uncharacterized protein</fullName>
    </submittedName>
</protein>
<dbReference type="EMBL" id="PUHR01000254">
    <property type="protein sequence ID" value="KAG0656603.1"/>
    <property type="molecule type" value="Genomic_DNA"/>
</dbReference>
<evidence type="ECO:0000256" key="1">
    <source>
        <dbReference type="ARBA" id="ARBA00008990"/>
    </source>
</evidence>
<dbReference type="Proteomes" id="UP000750334">
    <property type="component" value="Unassembled WGS sequence"/>
</dbReference>
<comment type="caution">
    <text evidence="4">The sequence shown here is derived from an EMBL/GenBank/DDBJ whole genome shotgun (WGS) entry which is preliminary data.</text>
</comment>
<feature type="region of interest" description="Disordered" evidence="3">
    <location>
        <begin position="71"/>
        <end position="100"/>
    </location>
</feature>
<dbReference type="InterPro" id="IPR031443">
    <property type="entry name" value="Mbr1"/>
</dbReference>
<keyword evidence="5" id="KW-1185">Reference proteome</keyword>
<accession>A0A9P7B3J9</accession>
<evidence type="ECO:0000313" key="5">
    <source>
        <dbReference type="Proteomes" id="UP000750334"/>
    </source>
</evidence>
<sequence length="179" mass="20263">MSDIFERAVQDPCSIDIDVDDADTISKKSLSPPNHELRKVKTAPHFNTHHHKRTPSHTELRRTMTYIRPTRADSSLFVQQESRRPSFMLSQNDSKDKNSCKVIPTHIYGSEKYISSQLDELSTDDAAKYEDDDEEDDDSNTTDSSVFESKDATLSLGTPPMKRRSSSIKFSLANSFSSN</sequence>
<reference evidence="4 5" key="1">
    <citation type="submission" date="2020-11" db="EMBL/GenBank/DDBJ databases">
        <title>Kefir isolates.</title>
        <authorList>
            <person name="Marcisauskas S."/>
            <person name="Kim Y."/>
            <person name="Blasche S."/>
        </authorList>
    </citation>
    <scope>NUCLEOTIDE SEQUENCE [LARGE SCALE GENOMIC DNA]</scope>
    <source>
        <strain evidence="4 5">OG2</strain>
    </source>
</reference>
<feature type="compositionally biased region" description="Basic residues" evidence="3">
    <location>
        <begin position="38"/>
        <end position="55"/>
    </location>
</feature>
<proteinExistence type="inferred from homology"/>
<organism evidence="4 5">
    <name type="scientific">Maudiozyma exigua</name>
    <name type="common">Yeast</name>
    <name type="synonym">Kazachstania exigua</name>
    <dbReference type="NCBI Taxonomy" id="34358"/>
    <lineage>
        <taxon>Eukaryota</taxon>
        <taxon>Fungi</taxon>
        <taxon>Dikarya</taxon>
        <taxon>Ascomycota</taxon>
        <taxon>Saccharomycotina</taxon>
        <taxon>Saccharomycetes</taxon>
        <taxon>Saccharomycetales</taxon>
        <taxon>Saccharomycetaceae</taxon>
        <taxon>Maudiozyma</taxon>
    </lineage>
</organism>
<keyword evidence="2" id="KW-0597">Phosphoprotein</keyword>
<comment type="similarity">
    <text evidence="1">Belongs to the ISF1/MBR1 family.</text>
</comment>